<keyword evidence="4" id="KW-1185">Reference proteome</keyword>
<keyword evidence="3" id="KW-0645">Protease</keyword>
<feature type="transmembrane region" description="Helical" evidence="1">
    <location>
        <begin position="116"/>
        <end position="134"/>
    </location>
</feature>
<evidence type="ECO:0000313" key="4">
    <source>
        <dbReference type="Proteomes" id="UP000198583"/>
    </source>
</evidence>
<feature type="domain" description="CAAX prenyl protease 2/Lysostaphin resistance protein A-like" evidence="2">
    <location>
        <begin position="151"/>
        <end position="242"/>
    </location>
</feature>
<evidence type="ECO:0000313" key="3">
    <source>
        <dbReference type="EMBL" id="SFR28078.1"/>
    </source>
</evidence>
<dbReference type="InterPro" id="IPR003675">
    <property type="entry name" value="Rce1/LyrA-like_dom"/>
</dbReference>
<keyword evidence="1" id="KW-0472">Membrane</keyword>
<proteinExistence type="predicted"/>
<feature type="transmembrane region" description="Helical" evidence="1">
    <location>
        <begin position="207"/>
        <end position="224"/>
    </location>
</feature>
<dbReference type="STRING" id="84724.SAMN04488564_112189"/>
<dbReference type="GO" id="GO:0006508">
    <property type="term" value="P:proteolysis"/>
    <property type="evidence" value="ECO:0007669"/>
    <property type="project" value="UniProtKB-KW"/>
</dbReference>
<keyword evidence="1" id="KW-0812">Transmembrane</keyword>
<dbReference type="GO" id="GO:0004175">
    <property type="term" value="F:endopeptidase activity"/>
    <property type="evidence" value="ECO:0007669"/>
    <property type="project" value="UniProtKB-ARBA"/>
</dbReference>
<dbReference type="Pfam" id="PF02517">
    <property type="entry name" value="Rce1-like"/>
    <property type="match status" value="1"/>
</dbReference>
<accession>A0A1I6FDU2</accession>
<evidence type="ECO:0000256" key="1">
    <source>
        <dbReference type="SAM" id="Phobius"/>
    </source>
</evidence>
<keyword evidence="1" id="KW-1133">Transmembrane helix</keyword>
<dbReference type="EMBL" id="FOYL01000012">
    <property type="protein sequence ID" value="SFR28078.1"/>
    <property type="molecule type" value="Genomic_DNA"/>
</dbReference>
<feature type="transmembrane region" description="Helical" evidence="1">
    <location>
        <begin position="73"/>
        <end position="95"/>
    </location>
</feature>
<dbReference type="GO" id="GO:0080120">
    <property type="term" value="P:CAAX-box protein maturation"/>
    <property type="evidence" value="ECO:0007669"/>
    <property type="project" value="UniProtKB-ARBA"/>
</dbReference>
<name>A0A1I6FDU2_9PSEU</name>
<dbReference type="AlphaFoldDB" id="A0A1I6FDU2"/>
<feature type="transmembrane region" description="Helical" evidence="1">
    <location>
        <begin position="231"/>
        <end position="249"/>
    </location>
</feature>
<reference evidence="4" key="1">
    <citation type="submission" date="2016-10" db="EMBL/GenBank/DDBJ databases">
        <authorList>
            <person name="Varghese N."/>
            <person name="Submissions S."/>
        </authorList>
    </citation>
    <scope>NUCLEOTIDE SEQUENCE [LARGE SCALE GENOMIC DNA]</scope>
    <source>
        <strain evidence="4">DSM 44232</strain>
    </source>
</reference>
<evidence type="ECO:0000259" key="2">
    <source>
        <dbReference type="Pfam" id="PF02517"/>
    </source>
</evidence>
<organism evidence="3 4">
    <name type="scientific">Lentzea waywayandensis</name>
    <dbReference type="NCBI Taxonomy" id="84724"/>
    <lineage>
        <taxon>Bacteria</taxon>
        <taxon>Bacillati</taxon>
        <taxon>Actinomycetota</taxon>
        <taxon>Actinomycetes</taxon>
        <taxon>Pseudonocardiales</taxon>
        <taxon>Pseudonocardiaceae</taxon>
        <taxon>Lentzea</taxon>
    </lineage>
</organism>
<feature type="transmembrane region" description="Helical" evidence="1">
    <location>
        <begin position="32"/>
        <end position="53"/>
    </location>
</feature>
<gene>
    <name evidence="3" type="ORF">SAMN04488564_112189</name>
</gene>
<sequence length="293" mass="31638">MHTAPDQVRTAAPYHLLGRGAGYRWWRPLTEVLLFAVLLGVFLAAFVLLAHGIASLAGIAGKDDGFADPVFDLAFGFGVVAVMLPALLLTVRWAGRRPPGTLSSVTGGLRWRWQLDCARWAVLAIGTVLLVGLVQDGWQAAKWPGWGSWAQFALVIVLVVPLQAAAEEYLCRGWLFQAISSWTRSPWPAMVLTTALFVSLHDYTDPLVIIDLTVFSFALCWLTIRTGGLEAAIALHVVNNAVGLLLATTQGAPDLSQSGDYTAAQILPGTVATLAYTWWVSRRARSAGLMISS</sequence>
<feature type="transmembrane region" description="Helical" evidence="1">
    <location>
        <begin position="261"/>
        <end position="280"/>
    </location>
</feature>
<keyword evidence="3" id="KW-0378">Hydrolase</keyword>
<dbReference type="RefSeq" id="WP_177320786.1">
    <property type="nucleotide sequence ID" value="NZ_FOYL01000012.1"/>
</dbReference>
<dbReference type="Proteomes" id="UP000198583">
    <property type="component" value="Unassembled WGS sequence"/>
</dbReference>
<protein>
    <submittedName>
        <fullName evidence="3">Membrane protease YdiL, CAAX protease family</fullName>
    </submittedName>
</protein>